<gene>
    <name evidence="2" type="ORF">SARC_00006</name>
</gene>
<reference evidence="2 3" key="1">
    <citation type="submission" date="2011-02" db="EMBL/GenBank/DDBJ databases">
        <title>The Genome Sequence of Sphaeroforma arctica JP610.</title>
        <authorList>
            <consortium name="The Broad Institute Genome Sequencing Platform"/>
            <person name="Russ C."/>
            <person name="Cuomo C."/>
            <person name="Young S.K."/>
            <person name="Zeng Q."/>
            <person name="Gargeya S."/>
            <person name="Alvarado L."/>
            <person name="Berlin A."/>
            <person name="Chapman S.B."/>
            <person name="Chen Z."/>
            <person name="Freedman E."/>
            <person name="Gellesch M."/>
            <person name="Goldberg J."/>
            <person name="Griggs A."/>
            <person name="Gujja S."/>
            <person name="Heilman E."/>
            <person name="Heiman D."/>
            <person name="Howarth C."/>
            <person name="Mehta T."/>
            <person name="Neiman D."/>
            <person name="Pearson M."/>
            <person name="Roberts A."/>
            <person name="Saif S."/>
            <person name="Shea T."/>
            <person name="Shenoy N."/>
            <person name="Sisk P."/>
            <person name="Stolte C."/>
            <person name="Sykes S."/>
            <person name="White J."/>
            <person name="Yandava C."/>
            <person name="Burger G."/>
            <person name="Gray M.W."/>
            <person name="Holland P.W.H."/>
            <person name="King N."/>
            <person name="Lang F.B.F."/>
            <person name="Roger A.J."/>
            <person name="Ruiz-Trillo I."/>
            <person name="Haas B."/>
            <person name="Nusbaum C."/>
            <person name="Birren B."/>
        </authorList>
    </citation>
    <scope>NUCLEOTIDE SEQUENCE [LARGE SCALE GENOMIC DNA]</scope>
    <source>
        <strain evidence="2 3">JP610</strain>
    </source>
</reference>
<proteinExistence type="predicted"/>
<sequence length="141" mass="15260">MADHQVNPPSGEEVRDPSSSADKAVVQMRTQTSTASDLVQSEMRNSPTEDQSCGFGDRQMQQALQASEESVDSTPGSMKDPITMSDHTLKEVGQNPAPQISVKPAPLQTGRKKGLKAGLKLDLGSSSRFNRKNKYVLALLF</sequence>
<dbReference type="EMBL" id="KQ241597">
    <property type="protein sequence ID" value="KNC87872.1"/>
    <property type="molecule type" value="Genomic_DNA"/>
</dbReference>
<organism evidence="2 3">
    <name type="scientific">Sphaeroforma arctica JP610</name>
    <dbReference type="NCBI Taxonomy" id="667725"/>
    <lineage>
        <taxon>Eukaryota</taxon>
        <taxon>Ichthyosporea</taxon>
        <taxon>Ichthyophonida</taxon>
        <taxon>Sphaeroforma</taxon>
    </lineage>
</organism>
<feature type="compositionally biased region" description="Polar residues" evidence="1">
    <location>
        <begin position="28"/>
        <end position="51"/>
    </location>
</feature>
<dbReference type="Proteomes" id="UP000054560">
    <property type="component" value="Unassembled WGS sequence"/>
</dbReference>
<accession>A0A0L0GFT0</accession>
<protein>
    <submittedName>
        <fullName evidence="2">Uncharacterized protein</fullName>
    </submittedName>
</protein>
<evidence type="ECO:0000256" key="1">
    <source>
        <dbReference type="SAM" id="MobiDB-lite"/>
    </source>
</evidence>
<feature type="region of interest" description="Disordered" evidence="1">
    <location>
        <begin position="1"/>
        <end position="113"/>
    </location>
</feature>
<feature type="compositionally biased region" description="Polar residues" evidence="1">
    <location>
        <begin position="59"/>
        <end position="76"/>
    </location>
</feature>
<dbReference type="RefSeq" id="XP_014161774.1">
    <property type="nucleotide sequence ID" value="XM_014306299.1"/>
</dbReference>
<name>A0A0L0GFT0_9EUKA</name>
<evidence type="ECO:0000313" key="2">
    <source>
        <dbReference type="EMBL" id="KNC87872.1"/>
    </source>
</evidence>
<dbReference type="GeneID" id="25900510"/>
<dbReference type="AlphaFoldDB" id="A0A0L0GFT0"/>
<keyword evidence="3" id="KW-1185">Reference proteome</keyword>
<evidence type="ECO:0000313" key="3">
    <source>
        <dbReference type="Proteomes" id="UP000054560"/>
    </source>
</evidence>